<evidence type="ECO:0000256" key="2">
    <source>
        <dbReference type="ARBA" id="ARBA00011881"/>
    </source>
</evidence>
<comment type="subunit">
    <text evidence="2">Homotetramer.</text>
</comment>
<keyword evidence="5" id="KW-0479">Metal-binding</keyword>
<evidence type="ECO:0000313" key="9">
    <source>
        <dbReference type="Proteomes" id="UP000620124"/>
    </source>
</evidence>
<dbReference type="Pfam" id="PF03098">
    <property type="entry name" value="An_peroxidase"/>
    <property type="match status" value="1"/>
</dbReference>
<keyword evidence="4" id="KW-0325">Glycoprotein</keyword>
<dbReference type="SUPFAM" id="SSF48113">
    <property type="entry name" value="Heme-dependent peroxidases"/>
    <property type="match status" value="1"/>
</dbReference>
<evidence type="ECO:0000256" key="6">
    <source>
        <dbReference type="SAM" id="MobiDB-lite"/>
    </source>
</evidence>
<dbReference type="PANTHER" id="PTHR11475">
    <property type="entry name" value="OXIDASE/PEROXIDASE"/>
    <property type="match status" value="1"/>
</dbReference>
<evidence type="ECO:0000256" key="7">
    <source>
        <dbReference type="SAM" id="SignalP"/>
    </source>
</evidence>
<dbReference type="InterPro" id="IPR037120">
    <property type="entry name" value="Haem_peroxidase_sf_animal"/>
</dbReference>
<dbReference type="PANTHER" id="PTHR11475:SF4">
    <property type="entry name" value="CHORION PEROXIDASE"/>
    <property type="match status" value="1"/>
</dbReference>
<feature type="region of interest" description="Disordered" evidence="6">
    <location>
        <begin position="244"/>
        <end position="264"/>
    </location>
</feature>
<protein>
    <submittedName>
        <fullName evidence="8">Heme peroxidase</fullName>
    </submittedName>
</protein>
<keyword evidence="7" id="KW-0732">Signal</keyword>
<keyword evidence="8" id="KW-0560">Oxidoreductase</keyword>
<gene>
    <name evidence="8" type="ORF">MVEN_01653600</name>
</gene>
<dbReference type="GO" id="GO:0005576">
    <property type="term" value="C:extracellular region"/>
    <property type="evidence" value="ECO:0007669"/>
    <property type="project" value="UniProtKB-SubCell"/>
</dbReference>
<dbReference type="GO" id="GO:0006979">
    <property type="term" value="P:response to oxidative stress"/>
    <property type="evidence" value="ECO:0007669"/>
    <property type="project" value="InterPro"/>
</dbReference>
<evidence type="ECO:0000256" key="1">
    <source>
        <dbReference type="ARBA" id="ARBA00004613"/>
    </source>
</evidence>
<accession>A0A8H6XPQ9</accession>
<feature type="binding site" description="axial binding residue" evidence="5">
    <location>
        <position position="455"/>
    </location>
    <ligand>
        <name>heme b</name>
        <dbReference type="ChEBI" id="CHEBI:60344"/>
    </ligand>
    <ligandPart>
        <name>Fe</name>
        <dbReference type="ChEBI" id="CHEBI:18248"/>
    </ligandPart>
</feature>
<dbReference type="OrthoDB" id="823504at2759"/>
<feature type="chain" id="PRO_5034332053" evidence="7">
    <location>
        <begin position="20"/>
        <end position="1245"/>
    </location>
</feature>
<dbReference type="InterPro" id="IPR036396">
    <property type="entry name" value="Cyt_P450_sf"/>
</dbReference>
<dbReference type="GO" id="GO:0005506">
    <property type="term" value="F:iron ion binding"/>
    <property type="evidence" value="ECO:0007669"/>
    <property type="project" value="InterPro"/>
</dbReference>
<name>A0A8H6XPQ9_9AGAR</name>
<dbReference type="CDD" id="cd00302">
    <property type="entry name" value="cytochrome_P450"/>
    <property type="match status" value="1"/>
</dbReference>
<evidence type="ECO:0000313" key="8">
    <source>
        <dbReference type="EMBL" id="KAF7344912.1"/>
    </source>
</evidence>
<dbReference type="PRINTS" id="PR00457">
    <property type="entry name" value="ANPEROXIDASE"/>
</dbReference>
<dbReference type="PROSITE" id="PS50292">
    <property type="entry name" value="PEROXIDASE_3"/>
    <property type="match status" value="1"/>
</dbReference>
<dbReference type="GO" id="GO:0004497">
    <property type="term" value="F:monooxygenase activity"/>
    <property type="evidence" value="ECO:0007669"/>
    <property type="project" value="InterPro"/>
</dbReference>
<dbReference type="Pfam" id="PF00067">
    <property type="entry name" value="p450"/>
    <property type="match status" value="1"/>
</dbReference>
<feature type="compositionally biased region" description="Polar residues" evidence="6">
    <location>
        <begin position="151"/>
        <end position="167"/>
    </location>
</feature>
<reference evidence="8" key="1">
    <citation type="submission" date="2020-05" db="EMBL/GenBank/DDBJ databases">
        <title>Mycena genomes resolve the evolution of fungal bioluminescence.</title>
        <authorList>
            <person name="Tsai I.J."/>
        </authorList>
    </citation>
    <scope>NUCLEOTIDE SEQUENCE</scope>
    <source>
        <strain evidence="8">CCC161011</strain>
    </source>
</reference>
<keyword evidence="5" id="KW-0349">Heme</keyword>
<dbReference type="SUPFAM" id="SSF48264">
    <property type="entry name" value="Cytochrome P450"/>
    <property type="match status" value="1"/>
</dbReference>
<keyword evidence="3" id="KW-0964">Secreted</keyword>
<organism evidence="8 9">
    <name type="scientific">Mycena venus</name>
    <dbReference type="NCBI Taxonomy" id="2733690"/>
    <lineage>
        <taxon>Eukaryota</taxon>
        <taxon>Fungi</taxon>
        <taxon>Dikarya</taxon>
        <taxon>Basidiomycota</taxon>
        <taxon>Agaricomycotina</taxon>
        <taxon>Agaricomycetes</taxon>
        <taxon>Agaricomycetidae</taxon>
        <taxon>Agaricales</taxon>
        <taxon>Marasmiineae</taxon>
        <taxon>Mycenaceae</taxon>
        <taxon>Mycena</taxon>
    </lineage>
</organism>
<evidence type="ECO:0000256" key="4">
    <source>
        <dbReference type="ARBA" id="ARBA00023180"/>
    </source>
</evidence>
<dbReference type="AlphaFoldDB" id="A0A8H6XPQ9"/>
<dbReference type="Proteomes" id="UP000620124">
    <property type="component" value="Unassembled WGS sequence"/>
</dbReference>
<keyword evidence="5" id="KW-0408">Iron</keyword>
<sequence>MNLVGLVAITALCARQALADSWPYTRTLLDGITPPDEHNDDIPDLFLDWLRSVAFKDDTIKANFAHDNARHITSLDDLERHTLDHFKNSSDLPKSPDAIDPLESSIQDQANALFSHLEFALEPSCIQKKEDFWYRSVDGRCNWLKKDESYLGSTGQPRSRDWGQTNYADGISKPREGPNPRELSNAFFQRKKRIAYEHTPLMLGLVEFIMHDVSYSADSDTENITVPILTGDPWYDPHGHGNRTFTVNRSKPLKGSGTSKLNPRQHANDATAWLDASALYGSTPQVIEALRSHVDGKLKSQRGKDGFEYLPMNAEGLPVRTRPGVDIHDLFLGGDVRTNEDYILLSVHTIFLREHNRLCDIIVQQHPDWDDERIYQTVKLIVGAKVALIGNGYQMAYWDKTMPWPRDDGFPLYRAMYGVNVLKINPLHAYPWPLVTRDDRPMVTSAEMSVIYRFHEFIINKESILSFNVIDAHNKVVASDTLFNSAFNTSRYLSYGVDNILRGMLSADIPKFKSGVDEAYRSAGAYRGASSLSPFLACTYHLTPPQSPFDIVTWSIVHEREQGLPTFNQYFRGYANVMPKPELLVKIREKFEDFSSDPEAVEALKRLYKHPDDVDFVVGVQLEELDFPGTTMPISALIPSLFSLFGVGNSDRFSPGYAVMRCILVDKPWDCHPSNALEELIWDVRPTKEFPYKRWYNNFWMKELDFQAHGTNLLWRMIIENSGLRCIQKNPLFPVDNMTNPVLCEQPPWQPTWKDNFSAIAATVLAALGGLGVLFTHYIWGKKAEDRKDSPPIEDKAGQPFQKDPKGYVLNLAAKYGKTFGMQLAPTFLYFIATKSEDVQFMIDNEKQASLVVLTDDTQLGAVIGRHNFQTQLHASVIRQQLETEGAKTLPVLAGVIQEVVDQWFNEHHDNFTQDGGRVDDFRPLANDLIARVMSRVCIGSYKDVYRKPELIQAFIALDKKSNTIFQVTGLISSFGWLGEKISQFMSNFLVWSPDQKIRKFVLPVIKARRDSPDYHQSQPSTSSLLDAFLDAAENDQDVSDLVGGVVIAGMISMTDAFTNALYNIAERRDGLQRHVCSSEPAPNIDPRGPISNSWNLLRSATLETLRLAGGVVVPARKVIVKGFRISTGERLPLNSIFSASPILMHFSEEYFRNPNDFVADRFVAQDAPIGTAKFLTFGLPKHTCPGRFLAIEAVSIALNTLFLRYDVSLLTDPGGPGANHYTYSVGQIVMPRKPMPVKFTARTR</sequence>
<dbReference type="GO" id="GO:0020037">
    <property type="term" value="F:heme binding"/>
    <property type="evidence" value="ECO:0007669"/>
    <property type="project" value="InterPro"/>
</dbReference>
<feature type="region of interest" description="Disordered" evidence="6">
    <location>
        <begin position="151"/>
        <end position="181"/>
    </location>
</feature>
<dbReference type="InterPro" id="IPR001128">
    <property type="entry name" value="Cyt_P450"/>
</dbReference>
<evidence type="ECO:0000256" key="5">
    <source>
        <dbReference type="PIRSR" id="PIRSR619791-2"/>
    </source>
</evidence>
<dbReference type="Gene3D" id="1.10.630.10">
    <property type="entry name" value="Cytochrome P450"/>
    <property type="match status" value="1"/>
</dbReference>
<keyword evidence="9" id="KW-1185">Reference proteome</keyword>
<dbReference type="InterPro" id="IPR019791">
    <property type="entry name" value="Haem_peroxidase_animal"/>
</dbReference>
<dbReference type="EMBL" id="JACAZI010000014">
    <property type="protein sequence ID" value="KAF7344912.1"/>
    <property type="molecule type" value="Genomic_DNA"/>
</dbReference>
<feature type="signal peptide" evidence="7">
    <location>
        <begin position="1"/>
        <end position="19"/>
    </location>
</feature>
<evidence type="ECO:0000256" key="3">
    <source>
        <dbReference type="ARBA" id="ARBA00022525"/>
    </source>
</evidence>
<dbReference type="Gene3D" id="1.10.640.10">
    <property type="entry name" value="Haem peroxidase domain superfamily, animal type"/>
    <property type="match status" value="1"/>
</dbReference>
<comment type="caution">
    <text evidence="8">The sequence shown here is derived from an EMBL/GenBank/DDBJ whole genome shotgun (WGS) entry which is preliminary data.</text>
</comment>
<dbReference type="GO" id="GO:0004601">
    <property type="term" value="F:peroxidase activity"/>
    <property type="evidence" value="ECO:0007669"/>
    <property type="project" value="UniProtKB-KW"/>
</dbReference>
<keyword evidence="8" id="KW-0575">Peroxidase</keyword>
<dbReference type="GO" id="GO:0016705">
    <property type="term" value="F:oxidoreductase activity, acting on paired donors, with incorporation or reduction of molecular oxygen"/>
    <property type="evidence" value="ECO:0007669"/>
    <property type="project" value="InterPro"/>
</dbReference>
<comment type="subcellular location">
    <subcellularLocation>
        <location evidence="1">Secreted</location>
    </subcellularLocation>
</comment>
<proteinExistence type="predicted"/>
<dbReference type="InterPro" id="IPR010255">
    <property type="entry name" value="Haem_peroxidase_sf"/>
</dbReference>